<organism evidence="2">
    <name type="scientific">Phaeomonas parva</name>
    <dbReference type="NCBI Taxonomy" id="124430"/>
    <lineage>
        <taxon>Eukaryota</taxon>
        <taxon>Sar</taxon>
        <taxon>Stramenopiles</taxon>
        <taxon>Ochrophyta</taxon>
        <taxon>Pinguiophyceae</taxon>
        <taxon>Pinguiochrysidales</taxon>
        <taxon>Pinguiochrysidaceae</taxon>
        <taxon>Phaeomonas</taxon>
    </lineage>
</organism>
<accession>A0A7S1TN59</accession>
<evidence type="ECO:0000313" key="2">
    <source>
        <dbReference type="EMBL" id="CAD9241660.1"/>
    </source>
</evidence>
<dbReference type="AlphaFoldDB" id="A0A7S1TN59"/>
<feature type="region of interest" description="Disordered" evidence="1">
    <location>
        <begin position="1"/>
        <end position="22"/>
    </location>
</feature>
<reference evidence="2" key="1">
    <citation type="submission" date="2021-01" db="EMBL/GenBank/DDBJ databases">
        <authorList>
            <person name="Corre E."/>
            <person name="Pelletier E."/>
            <person name="Niang G."/>
            <person name="Scheremetjew M."/>
            <person name="Finn R."/>
            <person name="Kale V."/>
            <person name="Holt S."/>
            <person name="Cochrane G."/>
            <person name="Meng A."/>
            <person name="Brown T."/>
            <person name="Cohen L."/>
        </authorList>
    </citation>
    <scope>NUCLEOTIDE SEQUENCE</scope>
    <source>
        <strain evidence="2">CCMP2877</strain>
    </source>
</reference>
<evidence type="ECO:0008006" key="3">
    <source>
        <dbReference type="Google" id="ProtNLM"/>
    </source>
</evidence>
<proteinExistence type="predicted"/>
<dbReference type="EMBL" id="HBGJ01000003">
    <property type="protein sequence ID" value="CAD9241660.1"/>
    <property type="molecule type" value="Transcribed_RNA"/>
</dbReference>
<feature type="compositionally biased region" description="Basic and acidic residues" evidence="1">
    <location>
        <begin position="168"/>
        <end position="180"/>
    </location>
</feature>
<feature type="region of interest" description="Disordered" evidence="1">
    <location>
        <begin position="165"/>
        <end position="192"/>
    </location>
</feature>
<evidence type="ECO:0000256" key="1">
    <source>
        <dbReference type="SAM" id="MobiDB-lite"/>
    </source>
</evidence>
<dbReference type="Pfam" id="PF05721">
    <property type="entry name" value="PhyH"/>
    <property type="match status" value="1"/>
</dbReference>
<feature type="region of interest" description="Disordered" evidence="1">
    <location>
        <begin position="316"/>
        <end position="335"/>
    </location>
</feature>
<sequence>MNSGSRKRPRPTEPAAGAPPVAKAPAGLAAGFARDGWVVLPGVVPPALLRGFVAQIEAELVAGGGEGERSVGAVSLEDAASWPRKNARRVVECAPAGEGAWWEHLRSSPVLGGALDELFGAEAWEMLFNEPRRPAIGAEGAGSSEGDAAAADAQAARIRHWYFPTTFPEDRNHPRARGGDDGDATPAGAPRRPVLLESLKEERKRVGQPPPHTGWQPVSRRRVRGKGWHIDAGPGFTADMVRTVRGHPFQGAVLLLLLSDHSREGGGNTCFVRGSHRWVRAKLEESEPSGITHHDLNTWAVDRMLHLIRAGKAHIVSGQPAPPDAAAADDADADSAAADDEVEVLPLLGQTGDVCIMHPWLVHSGTTNLRQEVRLMGNGMVRVRGDVFEREGCRVLQL</sequence>
<name>A0A7S1TN59_9STRA</name>
<dbReference type="SUPFAM" id="SSF51197">
    <property type="entry name" value="Clavaminate synthase-like"/>
    <property type="match status" value="1"/>
</dbReference>
<dbReference type="Gene3D" id="2.60.120.620">
    <property type="entry name" value="q2cbj1_9rhob like domain"/>
    <property type="match status" value="1"/>
</dbReference>
<gene>
    <name evidence="2" type="ORF">PPAR1163_LOCUS2</name>
</gene>
<dbReference type="InterPro" id="IPR008775">
    <property type="entry name" value="Phytyl_CoA_dOase-like"/>
</dbReference>
<protein>
    <recommendedName>
        <fullName evidence="3">Phytanoyl-CoA dioxygenase</fullName>
    </recommendedName>
</protein>